<organism evidence="1 2">
    <name type="scientific">Escherichia albertii (strain TW07627)</name>
    <dbReference type="NCBI Taxonomy" id="502347"/>
    <lineage>
        <taxon>Bacteria</taxon>
        <taxon>Pseudomonadati</taxon>
        <taxon>Pseudomonadota</taxon>
        <taxon>Gammaproteobacteria</taxon>
        <taxon>Enterobacterales</taxon>
        <taxon>Enterobacteriaceae</taxon>
        <taxon>Escherichia</taxon>
    </lineage>
</organism>
<dbReference type="AlphaFoldDB" id="A0ABC9NN47"/>
<reference evidence="1 2" key="1">
    <citation type="submission" date="2008-02" db="EMBL/GenBank/DDBJ databases">
        <title>Annotation of Escherichia albertii TW07627.</title>
        <authorList>
            <person name="Sutton G."/>
            <person name="Whittam T.S."/>
            <person name="Sebastian Y."/>
        </authorList>
    </citation>
    <scope>NUCLEOTIDE SEQUENCE [LARGE SCALE GENOMIC DNA]</scope>
    <source>
        <strain evidence="1 2">TW07627</strain>
    </source>
</reference>
<proteinExistence type="predicted"/>
<evidence type="ECO:0000313" key="1">
    <source>
        <dbReference type="EMBL" id="EDS91701.1"/>
    </source>
</evidence>
<evidence type="ECO:0000313" key="2">
    <source>
        <dbReference type="Proteomes" id="UP000003042"/>
    </source>
</evidence>
<sequence length="51" mass="5923">MLISQSNYGPLLIKAHKQNRYLTSSTRKIAEKRYENGLFWLQEGKLLTLAV</sequence>
<gene>
    <name evidence="1" type="ORF">ESCAB7627_2329</name>
</gene>
<dbReference type="Proteomes" id="UP000003042">
    <property type="component" value="Unassembled WGS sequence"/>
</dbReference>
<name>A0ABC9NN47_ESCAT</name>
<accession>A0ABC9NN47</accession>
<protein>
    <submittedName>
        <fullName evidence="1">Uncharacterized protein</fullName>
    </submittedName>
</protein>
<dbReference type="EMBL" id="ABKX01000005">
    <property type="protein sequence ID" value="EDS91701.1"/>
    <property type="molecule type" value="Genomic_DNA"/>
</dbReference>
<comment type="caution">
    <text evidence="1">The sequence shown here is derived from an EMBL/GenBank/DDBJ whole genome shotgun (WGS) entry which is preliminary data.</text>
</comment>